<accession>G9BAV7</accession>
<organism evidence="1">
    <name type="scientific">uncultured marine crenarchaeote E48-1C</name>
    <dbReference type="NCBI Taxonomy" id="907718"/>
    <lineage>
        <taxon>Archaea</taxon>
        <taxon>Candidatus Bathyarchaeota</taxon>
        <taxon>environmental samples</taxon>
    </lineage>
</organism>
<reference evidence="1" key="1">
    <citation type="journal article" date="2012" name="Environ. Microbiol.">
        <title>Genetic structure of three fosmid-fragments encoding 16S rRNA genes of the Miscellaneous Crenarchaeotic Group (MCG): implications for physiology and evolution of marine sedimentary archaea.</title>
        <authorList>
            <person name="Li P.Y."/>
            <person name="Xie B.B."/>
            <person name="Zhang X.Y."/>
            <person name="Qin Q.L."/>
            <person name="Dang H.Y."/>
            <person name="Wang X.M."/>
            <person name="Chen X.L."/>
            <person name="Yu J."/>
            <person name="Zhang Y.Z."/>
        </authorList>
    </citation>
    <scope>NUCLEOTIDE SEQUENCE</scope>
</reference>
<proteinExistence type="predicted"/>
<sequence>MKANKPITTVKPTIFNIKTKSIPLPNSTSNPPASGVITSSMASLVKRGICTLTIVPTSRQATLTRKSDQLFEIYRQIRAKVPIHANTHFTRYWFYHRVSLMFHSVSFFMHASALHLGYSARGEIRPRKELRKIKRNL</sequence>
<dbReference type="EMBL" id="HQ214612">
    <property type="protein sequence ID" value="ADP09482.1"/>
    <property type="molecule type" value="Genomic_DNA"/>
</dbReference>
<protein>
    <submittedName>
        <fullName evidence="1">Uncharacterized protein</fullName>
    </submittedName>
</protein>
<evidence type="ECO:0000313" key="1">
    <source>
        <dbReference type="EMBL" id="ADP09482.1"/>
    </source>
</evidence>
<gene>
    <name evidence="1" type="ORF">E48-1C_37</name>
</gene>
<name>G9BAV7_9ARCH</name>
<dbReference type="AlphaFoldDB" id="G9BAV7"/>